<organism evidence="1 2">
    <name type="scientific">Prorocentrum cordatum</name>
    <dbReference type="NCBI Taxonomy" id="2364126"/>
    <lineage>
        <taxon>Eukaryota</taxon>
        <taxon>Sar</taxon>
        <taxon>Alveolata</taxon>
        <taxon>Dinophyceae</taxon>
        <taxon>Prorocentrales</taxon>
        <taxon>Prorocentraceae</taxon>
        <taxon>Prorocentrum</taxon>
    </lineage>
</organism>
<evidence type="ECO:0000313" key="1">
    <source>
        <dbReference type="EMBL" id="CAK0889466.1"/>
    </source>
</evidence>
<accession>A0ABN9WW59</accession>
<name>A0ABN9WW59_9DINO</name>
<dbReference type="Proteomes" id="UP001189429">
    <property type="component" value="Unassembled WGS sequence"/>
</dbReference>
<reference evidence="1" key="1">
    <citation type="submission" date="2023-10" db="EMBL/GenBank/DDBJ databases">
        <authorList>
            <person name="Chen Y."/>
            <person name="Shah S."/>
            <person name="Dougan E. K."/>
            <person name="Thang M."/>
            <person name="Chan C."/>
        </authorList>
    </citation>
    <scope>NUCLEOTIDE SEQUENCE [LARGE SCALE GENOMIC DNA]</scope>
</reference>
<feature type="non-terminal residue" evidence="1">
    <location>
        <position position="1"/>
    </location>
</feature>
<proteinExistence type="predicted"/>
<keyword evidence="2" id="KW-1185">Reference proteome</keyword>
<comment type="caution">
    <text evidence="1">The sequence shown here is derived from an EMBL/GenBank/DDBJ whole genome shotgun (WGS) entry which is preliminary data.</text>
</comment>
<dbReference type="EMBL" id="CAUYUJ010019215">
    <property type="protein sequence ID" value="CAK0889466.1"/>
    <property type="molecule type" value="Genomic_DNA"/>
</dbReference>
<protein>
    <submittedName>
        <fullName evidence="1">Uncharacterized protein</fullName>
    </submittedName>
</protein>
<evidence type="ECO:0000313" key="2">
    <source>
        <dbReference type="Proteomes" id="UP001189429"/>
    </source>
</evidence>
<gene>
    <name evidence="1" type="ORF">PCOR1329_LOCUS69982</name>
</gene>
<sequence length="223" mass="24783">PFRLSQPACSIRQTAGRSCAMPPKAKSKHKISALAKAVKTQRHVTPGPTDLNSVALDIRKAAVVPEFTLNGQVLEAGKRAPTTSDVKTVLASESQINVDRRIRNAAVPIGQAIADDAEVSEVLTLDAFRVTRDDRLLMPRRPAWSFEVSSGRLHHREVEGFKRWLADIHELISEGGAATPPLTSRTCRFGGNCGERWRDATWSLWWWTQGIRCCIYLLLWSTT</sequence>